<dbReference type="GO" id="GO:0005525">
    <property type="term" value="F:GTP binding"/>
    <property type="evidence" value="ECO:0007669"/>
    <property type="project" value="UniProtKB-KW"/>
</dbReference>
<dbReference type="InterPro" id="IPR037103">
    <property type="entry name" value="Tubulin/FtsZ-like_C"/>
</dbReference>
<dbReference type="Proteomes" id="UP000191931">
    <property type="component" value="Unassembled WGS sequence"/>
</dbReference>
<reference evidence="3 4" key="1">
    <citation type="submission" date="2017-03" db="EMBL/GenBank/DDBJ databases">
        <authorList>
            <person name="Afonso C.L."/>
            <person name="Miller P.J."/>
            <person name="Scott M.A."/>
            <person name="Spackman E."/>
            <person name="Goraichik I."/>
            <person name="Dimitrov K.M."/>
            <person name="Suarez D.L."/>
            <person name="Swayne D.E."/>
        </authorList>
    </citation>
    <scope>NUCLEOTIDE SEQUENCE [LARGE SCALE GENOMIC DNA]</scope>
    <source>
        <strain evidence="3">PRJEB14757</strain>
    </source>
</reference>
<dbReference type="Gene3D" id="3.30.1330.20">
    <property type="entry name" value="Tubulin/FtsZ, C-terminal domain"/>
    <property type="match status" value="1"/>
</dbReference>
<evidence type="ECO:0000256" key="1">
    <source>
        <dbReference type="ARBA" id="ARBA00022741"/>
    </source>
</evidence>
<protein>
    <submittedName>
        <fullName evidence="3">Uncharacterized protein</fullName>
    </submittedName>
</protein>
<sequence>MISRRNFIKNVSLCSLLLATGNVTQGLTYITPEYGINKYETSLLHLCVINVGETGLQVGQRLPKDACSSTSSNNSNNVIQFNPMQVGISAFLDQMDAVFLVGSPTDKDFFIAREVILGSESGLIITLIPDEFNSFTSPLVPGSNESIITLPKDTFTLSATNVIIDISSIILFPIIVGIDYADIKYVLQNTRGIAFSTENSLKNSVYDSQRLIQINTPYIKRSDGCLFILSYTTMDFTLQDITDISDTVHAACDDDTEIMWGVVDNKHLKNLNNHFRLTVLPVISNSF</sequence>
<name>A0A1W1HE97_9BACT</name>
<keyword evidence="2" id="KW-0342">GTP-binding</keyword>
<dbReference type="SUPFAM" id="SSF55307">
    <property type="entry name" value="Tubulin C-terminal domain-like"/>
    <property type="match status" value="1"/>
</dbReference>
<dbReference type="InterPro" id="IPR008280">
    <property type="entry name" value="Tub_FtsZ_C"/>
</dbReference>
<gene>
    <name evidence="3" type="ORF">MTBBW1_2470008</name>
</gene>
<organism evidence="3 4">
    <name type="scientific">Desulfamplus magnetovallimortis</name>
    <dbReference type="NCBI Taxonomy" id="1246637"/>
    <lineage>
        <taxon>Bacteria</taxon>
        <taxon>Pseudomonadati</taxon>
        <taxon>Thermodesulfobacteriota</taxon>
        <taxon>Desulfobacteria</taxon>
        <taxon>Desulfobacterales</taxon>
        <taxon>Desulfobacteraceae</taxon>
        <taxon>Desulfamplus</taxon>
    </lineage>
</organism>
<keyword evidence="4" id="KW-1185">Reference proteome</keyword>
<proteinExistence type="predicted"/>
<dbReference type="OrthoDB" id="10012953at2"/>
<evidence type="ECO:0000313" key="3">
    <source>
        <dbReference type="EMBL" id="SLM30821.1"/>
    </source>
</evidence>
<dbReference type="AlphaFoldDB" id="A0A1W1HE97"/>
<evidence type="ECO:0000313" key="4">
    <source>
        <dbReference type="Proteomes" id="UP000191931"/>
    </source>
</evidence>
<keyword evidence="1" id="KW-0547">Nucleotide-binding</keyword>
<evidence type="ECO:0000256" key="2">
    <source>
        <dbReference type="ARBA" id="ARBA00023134"/>
    </source>
</evidence>
<accession>A0A1W1HE97</accession>
<dbReference type="EMBL" id="FWEV01000165">
    <property type="protein sequence ID" value="SLM30821.1"/>
    <property type="molecule type" value="Genomic_DNA"/>
</dbReference>